<dbReference type="Gene3D" id="3.30.428.10">
    <property type="entry name" value="HIT-like"/>
    <property type="match status" value="1"/>
</dbReference>
<dbReference type="Pfam" id="PF01230">
    <property type="entry name" value="HIT"/>
    <property type="match status" value="1"/>
</dbReference>
<dbReference type="OrthoDB" id="9784774at2"/>
<protein>
    <submittedName>
        <fullName evidence="3">Histidine triad (HIT) family protein</fullName>
    </submittedName>
</protein>
<dbReference type="Proteomes" id="UP000276443">
    <property type="component" value="Unassembled WGS sequence"/>
</dbReference>
<feature type="domain" description="HIT" evidence="2">
    <location>
        <begin position="46"/>
        <end position="121"/>
    </location>
</feature>
<evidence type="ECO:0000256" key="1">
    <source>
        <dbReference type="PROSITE-ProRule" id="PRU00464"/>
    </source>
</evidence>
<dbReference type="AlphaFoldDB" id="A0A3N5C9J6"/>
<sequence length="138" mass="16087">MVGFKRRLCIFCYTELEQDQEIIMSNDLCVFLQLTQFQVSGVTLEGAGVIVPKQHRETVFDLREDEWRATYELLQRVKAHLDKSYQPDGYNIGWNSGEVGGQSIHHAHLHILPRYQDETMANKGIRYFIKSDENRRLG</sequence>
<comment type="caution">
    <text evidence="3">The sequence shown here is derived from an EMBL/GenBank/DDBJ whole genome shotgun (WGS) entry which is preliminary data.</text>
</comment>
<dbReference type="InterPro" id="IPR036265">
    <property type="entry name" value="HIT-like_sf"/>
</dbReference>
<feature type="short sequence motif" description="Histidine triad motif" evidence="1">
    <location>
        <begin position="106"/>
        <end position="110"/>
    </location>
</feature>
<gene>
    <name evidence="3" type="ORF">EDC24_1818</name>
</gene>
<evidence type="ECO:0000313" key="3">
    <source>
        <dbReference type="EMBL" id="RPF53321.1"/>
    </source>
</evidence>
<accession>A0A3N5C9J6</accession>
<dbReference type="InterPro" id="IPR011146">
    <property type="entry name" value="HIT-like"/>
</dbReference>
<reference evidence="3 4" key="1">
    <citation type="submission" date="2018-11" db="EMBL/GenBank/DDBJ databases">
        <title>Genomic Encyclopedia of Type Strains, Phase IV (KMG-IV): sequencing the most valuable type-strain genomes for metagenomic binning, comparative biology and taxonomic classification.</title>
        <authorList>
            <person name="Goeker M."/>
        </authorList>
    </citation>
    <scope>NUCLEOTIDE SEQUENCE [LARGE SCALE GENOMIC DNA]</scope>
    <source>
        <strain evidence="3 4">DSM 18090</strain>
    </source>
</reference>
<evidence type="ECO:0000259" key="2">
    <source>
        <dbReference type="PROSITE" id="PS51084"/>
    </source>
</evidence>
<organism evidence="3 4">
    <name type="scientific">Aquisalibacillus elongatus</name>
    <dbReference type="NCBI Taxonomy" id="485577"/>
    <lineage>
        <taxon>Bacteria</taxon>
        <taxon>Bacillati</taxon>
        <taxon>Bacillota</taxon>
        <taxon>Bacilli</taxon>
        <taxon>Bacillales</taxon>
        <taxon>Bacillaceae</taxon>
        <taxon>Aquisalibacillus</taxon>
    </lineage>
</organism>
<dbReference type="PANTHER" id="PTHR42997">
    <property type="entry name" value="HIT FAMILY HYDROLASE"/>
    <property type="match status" value="1"/>
</dbReference>
<dbReference type="PROSITE" id="PS51084">
    <property type="entry name" value="HIT_2"/>
    <property type="match status" value="1"/>
</dbReference>
<keyword evidence="4" id="KW-1185">Reference proteome</keyword>
<dbReference type="GO" id="GO:0003824">
    <property type="term" value="F:catalytic activity"/>
    <property type="evidence" value="ECO:0007669"/>
    <property type="project" value="InterPro"/>
</dbReference>
<dbReference type="PANTHER" id="PTHR42997:SF1">
    <property type="entry name" value="AP-4-A PHOSPHORYLASE"/>
    <property type="match status" value="1"/>
</dbReference>
<dbReference type="InterPro" id="IPR052908">
    <property type="entry name" value="AP-4-A_phosphorylase"/>
</dbReference>
<dbReference type="RefSeq" id="WP_124221780.1">
    <property type="nucleotide sequence ID" value="NZ_RKRF01000009.1"/>
</dbReference>
<evidence type="ECO:0000313" key="4">
    <source>
        <dbReference type="Proteomes" id="UP000276443"/>
    </source>
</evidence>
<dbReference type="SUPFAM" id="SSF54197">
    <property type="entry name" value="HIT-like"/>
    <property type="match status" value="1"/>
</dbReference>
<name>A0A3N5C9J6_9BACI</name>
<proteinExistence type="predicted"/>
<dbReference type="EMBL" id="RKRF01000009">
    <property type="protein sequence ID" value="RPF53321.1"/>
    <property type="molecule type" value="Genomic_DNA"/>
</dbReference>